<sequence length="103" mass="12152">MLAVYIWIRFQLSRDGEVNVEDDSCMSFELQEDSNMIFSHSLIENRECHRSCDQRLKKSDCWTKNKNLLPTWNIIDELFGQDDWGENDDKTPRVNAIHNLCGK</sequence>
<comment type="caution">
    <text evidence="1">The sequence shown here is derived from an EMBL/GenBank/DDBJ whole genome shotgun (WGS) entry which is preliminary data.</text>
</comment>
<dbReference type="PANTHER" id="PTHR46872">
    <property type="entry name" value="DNA BINDING PROTEIN"/>
    <property type="match status" value="1"/>
</dbReference>
<dbReference type="EMBL" id="CAKOAT010450709">
    <property type="protein sequence ID" value="CAH8374575.1"/>
    <property type="molecule type" value="Genomic_DNA"/>
</dbReference>
<gene>
    <name evidence="1" type="ORF">ERUC_LOCUS32053</name>
</gene>
<accession>A0ABC8L9A1</accession>
<evidence type="ECO:0008006" key="3">
    <source>
        <dbReference type="Google" id="ProtNLM"/>
    </source>
</evidence>
<organism evidence="1 2">
    <name type="scientific">Eruca vesicaria subsp. sativa</name>
    <name type="common">Garden rocket</name>
    <name type="synonym">Eruca sativa</name>
    <dbReference type="NCBI Taxonomy" id="29727"/>
    <lineage>
        <taxon>Eukaryota</taxon>
        <taxon>Viridiplantae</taxon>
        <taxon>Streptophyta</taxon>
        <taxon>Embryophyta</taxon>
        <taxon>Tracheophyta</taxon>
        <taxon>Spermatophyta</taxon>
        <taxon>Magnoliopsida</taxon>
        <taxon>eudicotyledons</taxon>
        <taxon>Gunneridae</taxon>
        <taxon>Pentapetalae</taxon>
        <taxon>rosids</taxon>
        <taxon>malvids</taxon>
        <taxon>Brassicales</taxon>
        <taxon>Brassicaceae</taxon>
        <taxon>Brassiceae</taxon>
        <taxon>Eruca</taxon>
    </lineage>
</organism>
<dbReference type="Proteomes" id="UP001642260">
    <property type="component" value="Unassembled WGS sequence"/>
</dbReference>
<reference evidence="1 2" key="1">
    <citation type="submission" date="2022-03" db="EMBL/GenBank/DDBJ databases">
        <authorList>
            <person name="Macdonald S."/>
            <person name="Ahmed S."/>
            <person name="Newling K."/>
        </authorList>
    </citation>
    <scope>NUCLEOTIDE SEQUENCE [LARGE SCALE GENOMIC DNA]</scope>
</reference>
<dbReference type="PANTHER" id="PTHR46872:SF13">
    <property type="entry name" value="ELM2 DOMAIN-CONTAINING PROTEIN"/>
    <property type="match status" value="1"/>
</dbReference>
<evidence type="ECO:0000313" key="2">
    <source>
        <dbReference type="Proteomes" id="UP001642260"/>
    </source>
</evidence>
<evidence type="ECO:0000313" key="1">
    <source>
        <dbReference type="EMBL" id="CAH8374575.1"/>
    </source>
</evidence>
<keyword evidence="2" id="KW-1185">Reference proteome</keyword>
<dbReference type="AlphaFoldDB" id="A0ABC8L9A1"/>
<proteinExistence type="predicted"/>
<name>A0ABC8L9A1_ERUVS</name>
<protein>
    <recommendedName>
        <fullName evidence="3">Apple domain-containing protein</fullName>
    </recommendedName>
</protein>